<dbReference type="Proteomes" id="UP000887563">
    <property type="component" value="Unplaced"/>
</dbReference>
<dbReference type="Pfam" id="PF01513">
    <property type="entry name" value="NAD_kinase"/>
    <property type="match status" value="2"/>
</dbReference>
<dbReference type="Gene3D" id="2.60.200.30">
    <property type="entry name" value="Probable inorganic polyphosphate/atp-NAD kinase, domain 2"/>
    <property type="match status" value="1"/>
</dbReference>
<evidence type="ECO:0000256" key="1">
    <source>
        <dbReference type="ARBA" id="ARBA00010995"/>
    </source>
</evidence>
<evidence type="ECO:0000256" key="4">
    <source>
        <dbReference type="ARBA" id="ARBA00022777"/>
    </source>
</evidence>
<protein>
    <recommendedName>
        <fullName evidence="2">NAD(+) kinase</fullName>
        <ecNumber evidence="2">2.7.1.23</ecNumber>
    </recommendedName>
</protein>
<organism evidence="8 9">
    <name type="scientific">Meloidogyne incognita</name>
    <name type="common">Southern root-knot nematode worm</name>
    <name type="synonym">Oxyuris incognita</name>
    <dbReference type="NCBI Taxonomy" id="6306"/>
    <lineage>
        <taxon>Eukaryota</taxon>
        <taxon>Metazoa</taxon>
        <taxon>Ecdysozoa</taxon>
        <taxon>Nematoda</taxon>
        <taxon>Chromadorea</taxon>
        <taxon>Rhabditida</taxon>
        <taxon>Tylenchina</taxon>
        <taxon>Tylenchomorpha</taxon>
        <taxon>Tylenchoidea</taxon>
        <taxon>Meloidogynidae</taxon>
        <taxon>Meloidogyninae</taxon>
        <taxon>Meloidogyne</taxon>
        <taxon>Meloidogyne incognita group</taxon>
    </lineage>
</organism>
<proteinExistence type="inferred from homology"/>
<dbReference type="PANTHER" id="PTHR13158">
    <property type="match status" value="1"/>
</dbReference>
<evidence type="ECO:0000256" key="2">
    <source>
        <dbReference type="ARBA" id="ARBA00012120"/>
    </source>
</evidence>
<keyword evidence="6" id="KW-0520">NAD</keyword>
<dbReference type="GO" id="GO:0019674">
    <property type="term" value="P:NAD+ metabolic process"/>
    <property type="evidence" value="ECO:0007669"/>
    <property type="project" value="InterPro"/>
</dbReference>
<dbReference type="InterPro" id="IPR016064">
    <property type="entry name" value="NAD/diacylglycerol_kinase_sf"/>
</dbReference>
<dbReference type="GO" id="GO:0005739">
    <property type="term" value="C:mitochondrion"/>
    <property type="evidence" value="ECO:0007669"/>
    <property type="project" value="TreeGrafter"/>
</dbReference>
<dbReference type="GO" id="GO:0003951">
    <property type="term" value="F:NAD+ kinase activity"/>
    <property type="evidence" value="ECO:0007669"/>
    <property type="project" value="UniProtKB-EC"/>
</dbReference>
<evidence type="ECO:0000256" key="5">
    <source>
        <dbReference type="ARBA" id="ARBA00022857"/>
    </source>
</evidence>
<dbReference type="SUPFAM" id="SSF111331">
    <property type="entry name" value="NAD kinase/diacylglycerol kinase-like"/>
    <property type="match status" value="2"/>
</dbReference>
<keyword evidence="4" id="KW-0418">Kinase</keyword>
<keyword evidence="5" id="KW-0521">NADP</keyword>
<dbReference type="EC" id="2.7.1.23" evidence="2"/>
<evidence type="ECO:0000313" key="8">
    <source>
        <dbReference type="Proteomes" id="UP000887563"/>
    </source>
</evidence>
<feature type="region of interest" description="Disordered" evidence="7">
    <location>
        <begin position="1"/>
        <end position="22"/>
    </location>
</feature>
<keyword evidence="3" id="KW-0808">Transferase</keyword>
<dbReference type="AlphaFoldDB" id="A0A914KS43"/>
<dbReference type="WBParaSite" id="Minc3s00093g04321">
    <property type="protein sequence ID" value="Minc3s00093g04321"/>
    <property type="gene ID" value="Minc3s00093g04321"/>
</dbReference>
<evidence type="ECO:0000313" key="9">
    <source>
        <dbReference type="WBParaSite" id="Minc3s00093g04321"/>
    </source>
</evidence>
<comment type="similarity">
    <text evidence="1">Belongs to the NAD kinase family.</text>
</comment>
<evidence type="ECO:0000256" key="3">
    <source>
        <dbReference type="ARBA" id="ARBA00022679"/>
    </source>
</evidence>
<accession>A0A914KS43</accession>
<dbReference type="PANTHER" id="PTHR13158:SF4">
    <property type="entry name" value="NAD(+) KINASE"/>
    <property type="match status" value="1"/>
</dbReference>
<sequence>MKIKNDEKQKSTNEKNEIRKDNFNPFKPKRAVIVSKSSLLEYEFEKLGKPFKSFDDQQLITQLGKKYSSAVDLKQRHDQQQQYIASISKELERHNIEYRVVKRRQYSDEFVDWGDLIISAGGDGTFLTAAKRVINSNKPVIGINTDPIGRHNIEYRVVKRRQYSDEFVDWGDLIISAGGDGTFLTAAKRVINSNKPVIGINTDPIGSEGFLCLTGKSRHPADEVIRQFLADAALPGFRWLWRQRIRVTFLNFGFGNGVSPSPSSSSSIQQQQENQVNGVVKPTENDEHIHTAEDIAEEENADETNLENSRKTIFSSDDEDQEINTARDSNLITSRWLALNEVFIGESHAARVSYYDVQVDNGPMTKQKSSGMTICTGTGSSSWHFNINRMTEQTIEEVLSVIDKMGLKLDQVVDAEMIENICRKFNEKLRFGPELTTMAFSVRDPVFNATFPKMSIRGFANKILIKSRCKNAHLILDGSTSMPFNRGAEVLLEIHPEDALRTAVFSKEHRS</sequence>
<dbReference type="Gene3D" id="3.40.50.10330">
    <property type="entry name" value="Probable inorganic polyphosphate/atp-NAD kinase, domain 1"/>
    <property type="match status" value="2"/>
</dbReference>
<dbReference type="InterPro" id="IPR017437">
    <property type="entry name" value="ATP-NAD_kinase_PpnK-typ_C"/>
</dbReference>
<evidence type="ECO:0000256" key="7">
    <source>
        <dbReference type="SAM" id="MobiDB-lite"/>
    </source>
</evidence>
<dbReference type="GO" id="GO:0006741">
    <property type="term" value="P:NADP+ biosynthetic process"/>
    <property type="evidence" value="ECO:0007669"/>
    <property type="project" value="InterPro"/>
</dbReference>
<keyword evidence="8" id="KW-1185">Reference proteome</keyword>
<evidence type="ECO:0000256" key="6">
    <source>
        <dbReference type="ARBA" id="ARBA00023027"/>
    </source>
</evidence>
<name>A0A914KS43_MELIC</name>
<dbReference type="InterPro" id="IPR017438">
    <property type="entry name" value="ATP-NAD_kinase_N"/>
</dbReference>
<reference evidence="9" key="1">
    <citation type="submission" date="2022-11" db="UniProtKB">
        <authorList>
            <consortium name="WormBaseParasite"/>
        </authorList>
    </citation>
    <scope>IDENTIFICATION</scope>
</reference>
<dbReference type="InterPro" id="IPR002504">
    <property type="entry name" value="NADK"/>
</dbReference>